<accession>A0A3P7MYR0</accession>
<evidence type="ECO:0000313" key="2">
    <source>
        <dbReference type="Proteomes" id="UP000281553"/>
    </source>
</evidence>
<sequence>MAPRARLGIKPTGTVYPACQHDSLELCQLEEGSGKIANSSLIDAHLRTCRSEGELFAAAVNTTQADRCLSFEDLVSLPNTQWAGVWLPEAFVAYPMDVDLQSILLAYFYGLRLNIVSAFSLPLSTTF</sequence>
<dbReference type="Proteomes" id="UP000281553">
    <property type="component" value="Unassembled WGS sequence"/>
</dbReference>
<protein>
    <submittedName>
        <fullName evidence="1">Uncharacterized protein</fullName>
    </submittedName>
</protein>
<reference evidence="1 2" key="1">
    <citation type="submission" date="2018-11" db="EMBL/GenBank/DDBJ databases">
        <authorList>
            <consortium name="Pathogen Informatics"/>
        </authorList>
    </citation>
    <scope>NUCLEOTIDE SEQUENCE [LARGE SCALE GENOMIC DNA]</scope>
</reference>
<dbReference type="OrthoDB" id="10540200at2759"/>
<name>A0A3P7MYR0_DIBLA</name>
<proteinExistence type="predicted"/>
<dbReference type="AlphaFoldDB" id="A0A3P7MYR0"/>
<gene>
    <name evidence="1" type="ORF">DILT_LOCUS15922</name>
</gene>
<evidence type="ECO:0000313" key="1">
    <source>
        <dbReference type="EMBL" id="VDN32190.1"/>
    </source>
</evidence>
<organism evidence="1 2">
    <name type="scientific">Dibothriocephalus latus</name>
    <name type="common">Fish tapeworm</name>
    <name type="synonym">Diphyllobothrium latum</name>
    <dbReference type="NCBI Taxonomy" id="60516"/>
    <lineage>
        <taxon>Eukaryota</taxon>
        <taxon>Metazoa</taxon>
        <taxon>Spiralia</taxon>
        <taxon>Lophotrochozoa</taxon>
        <taxon>Platyhelminthes</taxon>
        <taxon>Cestoda</taxon>
        <taxon>Eucestoda</taxon>
        <taxon>Diphyllobothriidea</taxon>
        <taxon>Diphyllobothriidae</taxon>
        <taxon>Dibothriocephalus</taxon>
    </lineage>
</organism>
<dbReference type="EMBL" id="UYRU01081820">
    <property type="protein sequence ID" value="VDN32190.1"/>
    <property type="molecule type" value="Genomic_DNA"/>
</dbReference>
<keyword evidence="2" id="KW-1185">Reference proteome</keyword>